<proteinExistence type="predicted"/>
<gene>
    <name evidence="1" type="ORF">GCM10011314_28510</name>
</gene>
<evidence type="ECO:0000313" key="1">
    <source>
        <dbReference type="EMBL" id="GGB87048.1"/>
    </source>
</evidence>
<dbReference type="RefSeq" id="WP_156971709.1">
    <property type="nucleotide sequence ID" value="NZ_BMEA01000003.1"/>
</dbReference>
<sequence>MSRFAVLPQPFVRPDVVAAGLSLRTMNRAVLSGELGLVSKNLYAVQPAWSLLTSWEAHRAMAEAAVRLTKDAIVSHASAAALLGLPHPTHPPDHVTMTVLDDVRTSRGDTWRRLHRGATPYEHIVIQNGAPRFIAARTVIDCARELHPRDALAIADGALRSGMVTHADLWAMRCHQRRWPKVTNANAVLFLADGRRENWLESASAWAAHRWGLPVGVPQVVVLDRAGRFVARPDVLWPDHGVAGEADGLGKYLLDGTSEESVRRRLMAEEQRQAGLTDVGFEVVRWTPHEAVDGSDIHARFMAAAQCSPTIDAELLCSCCGGSLGDCAVEAHLATWRRMLTKELAQRMW</sequence>
<comment type="caution">
    <text evidence="1">The sequence shown here is derived from an EMBL/GenBank/DDBJ whole genome shotgun (WGS) entry which is preliminary data.</text>
</comment>
<organism evidence="1 2">
    <name type="scientific">Knoellia flava</name>
    <dbReference type="NCBI Taxonomy" id="913969"/>
    <lineage>
        <taxon>Bacteria</taxon>
        <taxon>Bacillati</taxon>
        <taxon>Actinomycetota</taxon>
        <taxon>Actinomycetes</taxon>
        <taxon>Micrococcales</taxon>
        <taxon>Intrasporangiaceae</taxon>
        <taxon>Knoellia</taxon>
    </lineage>
</organism>
<name>A0A8H9FXB2_9MICO</name>
<reference evidence="1" key="1">
    <citation type="journal article" date="2014" name="Int. J. Syst. Evol. Microbiol.">
        <title>Complete genome sequence of Corynebacterium casei LMG S-19264T (=DSM 44701T), isolated from a smear-ripened cheese.</title>
        <authorList>
            <consortium name="US DOE Joint Genome Institute (JGI-PGF)"/>
            <person name="Walter F."/>
            <person name="Albersmeier A."/>
            <person name="Kalinowski J."/>
            <person name="Ruckert C."/>
        </authorList>
    </citation>
    <scope>NUCLEOTIDE SEQUENCE</scope>
    <source>
        <strain evidence="1">CGMCC 1.10749</strain>
    </source>
</reference>
<dbReference type="AlphaFoldDB" id="A0A8H9FXB2"/>
<dbReference type="Proteomes" id="UP000628079">
    <property type="component" value="Unassembled WGS sequence"/>
</dbReference>
<evidence type="ECO:0000313" key="2">
    <source>
        <dbReference type="Proteomes" id="UP000628079"/>
    </source>
</evidence>
<protein>
    <submittedName>
        <fullName evidence="1">Uncharacterized protein</fullName>
    </submittedName>
</protein>
<accession>A0A8H9FXB2</accession>
<reference evidence="1" key="2">
    <citation type="submission" date="2020-09" db="EMBL/GenBank/DDBJ databases">
        <authorList>
            <person name="Sun Q."/>
            <person name="Zhou Y."/>
        </authorList>
    </citation>
    <scope>NUCLEOTIDE SEQUENCE</scope>
    <source>
        <strain evidence="1">CGMCC 1.10749</strain>
    </source>
</reference>
<dbReference type="EMBL" id="BMEA01000003">
    <property type="protein sequence ID" value="GGB87048.1"/>
    <property type="molecule type" value="Genomic_DNA"/>
</dbReference>